<reference evidence="1" key="1">
    <citation type="submission" date="2022-07" db="EMBL/GenBank/DDBJ databases">
        <title>Phylogenomic reconstructions and comparative analyses of Kickxellomycotina fungi.</title>
        <authorList>
            <person name="Reynolds N.K."/>
            <person name="Stajich J.E."/>
            <person name="Barry K."/>
            <person name="Grigoriev I.V."/>
            <person name="Crous P."/>
            <person name="Smith M.E."/>
        </authorList>
    </citation>
    <scope>NUCLEOTIDE SEQUENCE</scope>
    <source>
        <strain evidence="1">CBS 109367</strain>
    </source>
</reference>
<dbReference type="Proteomes" id="UP001151516">
    <property type="component" value="Unassembled WGS sequence"/>
</dbReference>
<dbReference type="EMBL" id="JANBTX010000025">
    <property type="protein sequence ID" value="KAJ2689461.1"/>
    <property type="molecule type" value="Genomic_DNA"/>
</dbReference>
<dbReference type="OrthoDB" id="5567844at2759"/>
<name>A0A9W8GLV4_9FUNG</name>
<gene>
    <name evidence="1" type="ORF">IWW39_001486</name>
</gene>
<accession>A0A9W8GLV4</accession>
<proteinExistence type="predicted"/>
<sequence>MSGRATAVEEAQSDIREHAQLVVGELGSLAQETSGGSELRDTIMRAAKLTASLDGCIRETQQALSATQAGAMKLAERTDEANEQWKSLAKTIDIIKVASAEL</sequence>
<protein>
    <submittedName>
        <fullName evidence="1">Uncharacterized protein</fullName>
    </submittedName>
</protein>
<evidence type="ECO:0000313" key="1">
    <source>
        <dbReference type="EMBL" id="KAJ2689461.1"/>
    </source>
</evidence>
<evidence type="ECO:0000313" key="2">
    <source>
        <dbReference type="Proteomes" id="UP001151516"/>
    </source>
</evidence>
<organism evidence="1 2">
    <name type="scientific">Coemansia spiralis</name>
    <dbReference type="NCBI Taxonomy" id="417178"/>
    <lineage>
        <taxon>Eukaryota</taxon>
        <taxon>Fungi</taxon>
        <taxon>Fungi incertae sedis</taxon>
        <taxon>Zoopagomycota</taxon>
        <taxon>Kickxellomycotina</taxon>
        <taxon>Kickxellomycetes</taxon>
        <taxon>Kickxellales</taxon>
        <taxon>Kickxellaceae</taxon>
        <taxon>Coemansia</taxon>
    </lineage>
</organism>
<keyword evidence="2" id="KW-1185">Reference proteome</keyword>
<dbReference type="AlphaFoldDB" id="A0A9W8GLV4"/>
<comment type="caution">
    <text evidence="1">The sequence shown here is derived from an EMBL/GenBank/DDBJ whole genome shotgun (WGS) entry which is preliminary data.</text>
</comment>